<name>A0A0D2ZWT2_BRAOL</name>
<evidence type="ECO:0000313" key="3">
    <source>
        <dbReference type="Proteomes" id="UP000032141"/>
    </source>
</evidence>
<dbReference type="AlphaFoldDB" id="A0A0D2ZWT2"/>
<evidence type="ECO:0000256" key="1">
    <source>
        <dbReference type="SAM" id="MobiDB-lite"/>
    </source>
</evidence>
<dbReference type="Proteomes" id="UP000032141">
    <property type="component" value="Unassembled WGS sequence"/>
</dbReference>
<evidence type="ECO:0000313" key="2">
    <source>
        <dbReference type="EnsemblPlants" id="Bo03674s010.1"/>
    </source>
</evidence>
<reference evidence="2" key="2">
    <citation type="submission" date="2015-06" db="UniProtKB">
        <authorList>
            <consortium name="EnsemblPlants"/>
        </authorList>
    </citation>
    <scope>IDENTIFICATION</scope>
</reference>
<dbReference type="HOGENOM" id="CLU_2402749_0_0_1"/>
<proteinExistence type="predicted"/>
<dbReference type="Gramene" id="Bo03674s010.1">
    <property type="protein sequence ID" value="Bo03674s010.1"/>
    <property type="gene ID" value="Bo03674s010"/>
</dbReference>
<keyword evidence="3" id="KW-1185">Reference proteome</keyword>
<reference evidence="2" key="1">
    <citation type="journal article" date="2014" name="Genome Biol.">
        <title>Transcriptome and methylome profiling reveals relics of genome dominance in the mesopolyploid Brassica oleracea.</title>
        <authorList>
            <person name="Parkin I.A."/>
            <person name="Koh C."/>
            <person name="Tang H."/>
            <person name="Robinson S.J."/>
            <person name="Kagale S."/>
            <person name="Clarke W.E."/>
            <person name="Town C.D."/>
            <person name="Nixon J."/>
            <person name="Krishnakumar V."/>
            <person name="Bidwell S.L."/>
            <person name="Denoeud F."/>
            <person name="Belcram H."/>
            <person name="Links M.G."/>
            <person name="Just J."/>
            <person name="Clarke C."/>
            <person name="Bender T."/>
            <person name="Huebert T."/>
            <person name="Mason A.S."/>
            <person name="Pires J.C."/>
            <person name="Barker G."/>
            <person name="Moore J."/>
            <person name="Walley P.G."/>
            <person name="Manoli S."/>
            <person name="Batley J."/>
            <person name="Edwards D."/>
            <person name="Nelson M.N."/>
            <person name="Wang X."/>
            <person name="Paterson A.H."/>
            <person name="King G."/>
            <person name="Bancroft I."/>
            <person name="Chalhoub B."/>
            <person name="Sharpe A.G."/>
        </authorList>
    </citation>
    <scope>NUCLEOTIDE SEQUENCE [LARGE SCALE GENOMIC DNA]</scope>
    <source>
        <strain evidence="2">cv. TO1000</strain>
    </source>
</reference>
<feature type="compositionally biased region" description="Basic residues" evidence="1">
    <location>
        <begin position="35"/>
        <end position="49"/>
    </location>
</feature>
<organism evidence="2 3">
    <name type="scientific">Brassica oleracea var. oleracea</name>
    <dbReference type="NCBI Taxonomy" id="109376"/>
    <lineage>
        <taxon>Eukaryota</taxon>
        <taxon>Viridiplantae</taxon>
        <taxon>Streptophyta</taxon>
        <taxon>Embryophyta</taxon>
        <taxon>Tracheophyta</taxon>
        <taxon>Spermatophyta</taxon>
        <taxon>Magnoliopsida</taxon>
        <taxon>eudicotyledons</taxon>
        <taxon>Gunneridae</taxon>
        <taxon>Pentapetalae</taxon>
        <taxon>rosids</taxon>
        <taxon>malvids</taxon>
        <taxon>Brassicales</taxon>
        <taxon>Brassicaceae</taxon>
        <taxon>Brassiceae</taxon>
        <taxon>Brassica</taxon>
    </lineage>
</organism>
<protein>
    <submittedName>
        <fullName evidence="2">Uncharacterized protein</fullName>
    </submittedName>
</protein>
<dbReference type="EnsemblPlants" id="Bo03674s010.1">
    <property type="protein sequence ID" value="Bo03674s010.1"/>
    <property type="gene ID" value="Bo03674s010"/>
</dbReference>
<accession>A0A0D2ZWT2</accession>
<feature type="region of interest" description="Disordered" evidence="1">
    <location>
        <begin position="31"/>
        <end position="50"/>
    </location>
</feature>
<sequence length="93" mass="10648">MDKIMEICKISTPPNLFFYLSTSELSRTHRERGLKVRAHSQKKHTKHSNQHLNSALVHPLLLYSSFSRPIQLFSSLHSSSCIHTSKSANSHIH</sequence>